<dbReference type="InterPro" id="IPR036890">
    <property type="entry name" value="HATPase_C_sf"/>
</dbReference>
<dbReference type="RefSeq" id="WP_004081916.1">
    <property type="nucleotide sequence ID" value="NZ_CASCYM010000066.1"/>
</dbReference>
<name>A0A9X5CC76_9FIRM</name>
<evidence type="ECO:0000256" key="1">
    <source>
        <dbReference type="ARBA" id="ARBA00000085"/>
    </source>
</evidence>
<dbReference type="GO" id="GO:0005886">
    <property type="term" value="C:plasma membrane"/>
    <property type="evidence" value="ECO:0007669"/>
    <property type="project" value="TreeGrafter"/>
</dbReference>
<keyword evidence="5" id="KW-0808">Transferase</keyword>
<evidence type="ECO:0000256" key="5">
    <source>
        <dbReference type="ARBA" id="ARBA00022679"/>
    </source>
</evidence>
<feature type="domain" description="Histidine kinase" evidence="8">
    <location>
        <begin position="66"/>
        <end position="286"/>
    </location>
</feature>
<comment type="catalytic activity">
    <reaction evidence="1">
        <text>ATP + protein L-histidine = ADP + protein N-phospho-L-histidine.</text>
        <dbReference type="EC" id="2.7.13.3"/>
    </reaction>
</comment>
<sequence length="286" mass="32705">MFGNKTLERLGRMLDDAIAGTFQEGDYDETKLSRLESRWKQYLAASALSGENLRREKENVKSLVSDISHQTKTPMTNLKMYTALLEENLRAETHMESRGESMEMLREILRQTEKMEFLIQSLTKISRLETNIVEVCPAFQEISALLAEAEAGIRQRAENKEIRIRNIYTGNGSACYDLKWTKEALENILDNAVKYSPCGSEILMSVTEYEMYAAVSVKDRGRGIREEDVPKIFGRFYRAEDVQQEEGVGIGLYLAREILKKENGYIKVKSAEGEGAEFILYLPRNK</sequence>
<dbReference type="GO" id="GO:0004721">
    <property type="term" value="F:phosphoprotein phosphatase activity"/>
    <property type="evidence" value="ECO:0007669"/>
    <property type="project" value="TreeGrafter"/>
</dbReference>
<gene>
    <name evidence="9" type="ORF">FMM80_26550</name>
</gene>
<evidence type="ECO:0000313" key="10">
    <source>
        <dbReference type="Proteomes" id="UP000474104"/>
    </source>
</evidence>
<organism evidence="9 10">
    <name type="scientific">Schaedlerella arabinosiphila</name>
    <dbReference type="NCBI Taxonomy" id="2044587"/>
    <lineage>
        <taxon>Bacteria</taxon>
        <taxon>Bacillati</taxon>
        <taxon>Bacillota</taxon>
        <taxon>Clostridia</taxon>
        <taxon>Lachnospirales</taxon>
        <taxon>Lachnospiraceae</taxon>
        <taxon>Schaedlerella</taxon>
    </lineage>
</organism>
<dbReference type="Pfam" id="PF00512">
    <property type="entry name" value="HisKA"/>
    <property type="match status" value="1"/>
</dbReference>
<dbReference type="CDD" id="cd00082">
    <property type="entry name" value="HisKA"/>
    <property type="match status" value="1"/>
</dbReference>
<dbReference type="PROSITE" id="PS50109">
    <property type="entry name" value="HIS_KIN"/>
    <property type="match status" value="1"/>
</dbReference>
<evidence type="ECO:0000256" key="7">
    <source>
        <dbReference type="ARBA" id="ARBA00023012"/>
    </source>
</evidence>
<dbReference type="GO" id="GO:0016036">
    <property type="term" value="P:cellular response to phosphate starvation"/>
    <property type="evidence" value="ECO:0007669"/>
    <property type="project" value="TreeGrafter"/>
</dbReference>
<evidence type="ECO:0000256" key="6">
    <source>
        <dbReference type="ARBA" id="ARBA00022777"/>
    </source>
</evidence>
<dbReference type="Pfam" id="PF02518">
    <property type="entry name" value="HATPase_c"/>
    <property type="match status" value="1"/>
</dbReference>
<dbReference type="Gene3D" id="1.10.287.130">
    <property type="match status" value="1"/>
</dbReference>
<dbReference type="SMART" id="SM00388">
    <property type="entry name" value="HisKA"/>
    <property type="match status" value="1"/>
</dbReference>
<evidence type="ECO:0000313" key="9">
    <source>
        <dbReference type="EMBL" id="NDO72015.1"/>
    </source>
</evidence>
<proteinExistence type="predicted"/>
<dbReference type="InterPro" id="IPR004358">
    <property type="entry name" value="Sig_transdc_His_kin-like_C"/>
</dbReference>
<dbReference type="PANTHER" id="PTHR45453">
    <property type="entry name" value="PHOSPHATE REGULON SENSOR PROTEIN PHOR"/>
    <property type="match status" value="1"/>
</dbReference>
<dbReference type="InterPro" id="IPR005467">
    <property type="entry name" value="His_kinase_dom"/>
</dbReference>
<keyword evidence="7" id="KW-0902">Two-component regulatory system</keyword>
<protein>
    <recommendedName>
        <fullName evidence="3">histidine kinase</fullName>
        <ecNumber evidence="3">2.7.13.3</ecNumber>
    </recommendedName>
</protein>
<dbReference type="InterPro" id="IPR050351">
    <property type="entry name" value="BphY/WalK/GraS-like"/>
</dbReference>
<evidence type="ECO:0000256" key="4">
    <source>
        <dbReference type="ARBA" id="ARBA00022553"/>
    </source>
</evidence>
<dbReference type="Gene3D" id="3.30.565.10">
    <property type="entry name" value="Histidine kinase-like ATPase, C-terminal domain"/>
    <property type="match status" value="1"/>
</dbReference>
<dbReference type="GO" id="GO:0000155">
    <property type="term" value="F:phosphorelay sensor kinase activity"/>
    <property type="evidence" value="ECO:0007669"/>
    <property type="project" value="InterPro"/>
</dbReference>
<dbReference type="InterPro" id="IPR003594">
    <property type="entry name" value="HATPase_dom"/>
</dbReference>
<keyword evidence="4" id="KW-0597">Phosphoprotein</keyword>
<dbReference type="SUPFAM" id="SSF47384">
    <property type="entry name" value="Homodimeric domain of signal transducing histidine kinase"/>
    <property type="match status" value="1"/>
</dbReference>
<comment type="caution">
    <text evidence="9">The sequence shown here is derived from an EMBL/GenBank/DDBJ whole genome shotgun (WGS) entry which is preliminary data.</text>
</comment>
<dbReference type="AlphaFoldDB" id="A0A9X5CC76"/>
<accession>A0A9X5CC76</accession>
<evidence type="ECO:0000259" key="8">
    <source>
        <dbReference type="PROSITE" id="PS50109"/>
    </source>
</evidence>
<dbReference type="SUPFAM" id="SSF55874">
    <property type="entry name" value="ATPase domain of HSP90 chaperone/DNA topoisomerase II/histidine kinase"/>
    <property type="match status" value="1"/>
</dbReference>
<dbReference type="Proteomes" id="UP000474104">
    <property type="component" value="Unassembled WGS sequence"/>
</dbReference>
<evidence type="ECO:0000256" key="2">
    <source>
        <dbReference type="ARBA" id="ARBA00004370"/>
    </source>
</evidence>
<comment type="subcellular location">
    <subcellularLocation>
        <location evidence="2">Membrane</location>
    </subcellularLocation>
</comment>
<dbReference type="InterPro" id="IPR003661">
    <property type="entry name" value="HisK_dim/P_dom"/>
</dbReference>
<dbReference type="PANTHER" id="PTHR45453:SF1">
    <property type="entry name" value="PHOSPHATE REGULON SENSOR PROTEIN PHOR"/>
    <property type="match status" value="1"/>
</dbReference>
<dbReference type="PRINTS" id="PR00344">
    <property type="entry name" value="BCTRLSENSOR"/>
</dbReference>
<dbReference type="OrthoDB" id="9773956at2"/>
<dbReference type="EMBL" id="VIRB01000149">
    <property type="protein sequence ID" value="NDO72015.1"/>
    <property type="molecule type" value="Genomic_DNA"/>
</dbReference>
<keyword evidence="6 9" id="KW-0418">Kinase</keyword>
<dbReference type="InterPro" id="IPR036097">
    <property type="entry name" value="HisK_dim/P_sf"/>
</dbReference>
<dbReference type="EC" id="2.7.13.3" evidence="3"/>
<evidence type="ECO:0000256" key="3">
    <source>
        <dbReference type="ARBA" id="ARBA00012438"/>
    </source>
</evidence>
<dbReference type="SMART" id="SM00387">
    <property type="entry name" value="HATPase_c"/>
    <property type="match status" value="1"/>
</dbReference>
<reference evidence="9 10" key="1">
    <citation type="submission" date="2019-07" db="EMBL/GenBank/DDBJ databases">
        <title>Draft genome sequences of 15 bacterial species constituting the stable defined intestinal microbiota of the GM15 gnotobiotic mouse model.</title>
        <authorList>
            <person name="Elie C."/>
            <person name="Mathieu A."/>
            <person name="Saliou A."/>
            <person name="Darnaud M."/>
            <person name="Leulier F."/>
            <person name="Tamellini A."/>
        </authorList>
    </citation>
    <scope>NUCLEOTIDE SEQUENCE [LARGE SCALE GENOMIC DNA]</scope>
    <source>
        <strain evidence="10">ASF 502</strain>
    </source>
</reference>